<dbReference type="Proteomes" id="UP001162131">
    <property type="component" value="Unassembled WGS sequence"/>
</dbReference>
<reference evidence="3" key="1">
    <citation type="submission" date="2021-09" db="EMBL/GenBank/DDBJ databases">
        <authorList>
            <consortium name="AG Swart"/>
            <person name="Singh M."/>
            <person name="Singh A."/>
            <person name="Seah K."/>
            <person name="Emmerich C."/>
        </authorList>
    </citation>
    <scope>NUCLEOTIDE SEQUENCE</scope>
    <source>
        <strain evidence="3">ATCC30299</strain>
    </source>
</reference>
<dbReference type="PANTHER" id="PTHR24067">
    <property type="entry name" value="UBIQUITIN-CONJUGATING ENZYME E2"/>
    <property type="match status" value="1"/>
</dbReference>
<feature type="transmembrane region" description="Helical" evidence="1">
    <location>
        <begin position="176"/>
        <end position="194"/>
    </location>
</feature>
<dbReference type="Gene3D" id="3.10.110.10">
    <property type="entry name" value="Ubiquitin Conjugating Enzyme"/>
    <property type="match status" value="1"/>
</dbReference>
<evidence type="ECO:0000313" key="4">
    <source>
        <dbReference type="Proteomes" id="UP001162131"/>
    </source>
</evidence>
<comment type="caution">
    <text evidence="3">The sequence shown here is derived from an EMBL/GenBank/DDBJ whole genome shotgun (WGS) entry which is preliminary data.</text>
</comment>
<dbReference type="CDD" id="cd23799">
    <property type="entry name" value="UBCc_UBE2J"/>
    <property type="match status" value="1"/>
</dbReference>
<dbReference type="InterPro" id="IPR016135">
    <property type="entry name" value="UBQ-conjugating_enzyme/RWD"/>
</dbReference>
<dbReference type="AlphaFoldDB" id="A0AAU9K090"/>
<gene>
    <name evidence="3" type="ORF">BSTOLATCC_MIC40991</name>
</gene>
<evidence type="ECO:0000256" key="1">
    <source>
        <dbReference type="SAM" id="Phobius"/>
    </source>
</evidence>
<keyword evidence="1" id="KW-0472">Membrane</keyword>
<protein>
    <recommendedName>
        <fullName evidence="2">UBC core domain-containing protein</fullName>
    </recommendedName>
</protein>
<feature type="domain" description="UBC core" evidence="2">
    <location>
        <begin position="4"/>
        <end position="153"/>
    </location>
</feature>
<keyword evidence="1" id="KW-0812">Transmembrane</keyword>
<evidence type="ECO:0000313" key="3">
    <source>
        <dbReference type="EMBL" id="CAG9326566.1"/>
    </source>
</evidence>
<dbReference type="EMBL" id="CAJZBQ010000040">
    <property type="protein sequence ID" value="CAG9326566.1"/>
    <property type="molecule type" value="Genomic_DNA"/>
</dbReference>
<dbReference type="InterPro" id="IPR050113">
    <property type="entry name" value="Ub_conjugating_enzyme"/>
</dbReference>
<dbReference type="Pfam" id="PF00179">
    <property type="entry name" value="UQ_con"/>
    <property type="match status" value="1"/>
</dbReference>
<keyword evidence="4" id="KW-1185">Reference proteome</keyword>
<dbReference type="SUPFAM" id="SSF54495">
    <property type="entry name" value="UBC-like"/>
    <property type="match status" value="1"/>
</dbReference>
<accession>A0AAU9K090</accession>
<sequence>MSRQCLSRLHKEYEMIMKDPIPNAIACPDPQNWLHWHFVVFGLDKPYTNGVYHCELRFPIDYPMAPPSIIMHTPSGRFDPGQRICTSMSDYHPESWSPIWSVSTIIMGFISFMQSEENAAGTVSASNIEKQRLALLSKDFNMKCPKFMELFEPFFAQIMPKETVVKPPAVKEKSGSNWFFLGMLLMIIVGYYSYS</sequence>
<organism evidence="3 4">
    <name type="scientific">Blepharisma stoltei</name>
    <dbReference type="NCBI Taxonomy" id="1481888"/>
    <lineage>
        <taxon>Eukaryota</taxon>
        <taxon>Sar</taxon>
        <taxon>Alveolata</taxon>
        <taxon>Ciliophora</taxon>
        <taxon>Postciliodesmatophora</taxon>
        <taxon>Heterotrichea</taxon>
        <taxon>Heterotrichida</taxon>
        <taxon>Blepharismidae</taxon>
        <taxon>Blepharisma</taxon>
    </lineage>
</organism>
<evidence type="ECO:0000259" key="2">
    <source>
        <dbReference type="PROSITE" id="PS50127"/>
    </source>
</evidence>
<dbReference type="SMART" id="SM00212">
    <property type="entry name" value="UBCc"/>
    <property type="match status" value="1"/>
</dbReference>
<dbReference type="InterPro" id="IPR000608">
    <property type="entry name" value="UBC"/>
</dbReference>
<dbReference type="PROSITE" id="PS50127">
    <property type="entry name" value="UBC_2"/>
    <property type="match status" value="1"/>
</dbReference>
<dbReference type="FunFam" id="3.10.110.10:FF:000109">
    <property type="entry name" value="Ubiquitin-conjugating enzyme E2 J2-like"/>
    <property type="match status" value="1"/>
</dbReference>
<proteinExistence type="predicted"/>
<name>A0AAU9K090_9CILI</name>
<keyword evidence="1" id="KW-1133">Transmembrane helix</keyword>